<accession>A0A1M5SUW3</accession>
<dbReference type="InterPro" id="IPR012454">
    <property type="entry name" value="DUF1659"/>
</dbReference>
<feature type="domain" description="DUF1659" evidence="1">
    <location>
        <begin position="2"/>
        <end position="73"/>
    </location>
</feature>
<dbReference type="Pfam" id="PF07872">
    <property type="entry name" value="DUF1659"/>
    <property type="match status" value="1"/>
</dbReference>
<protein>
    <recommendedName>
        <fullName evidence="1">DUF1659 domain-containing protein</fullName>
    </recommendedName>
</protein>
<proteinExistence type="predicted"/>
<keyword evidence="3" id="KW-1185">Reference proteome</keyword>
<organism evidence="2 3">
    <name type="scientific">Tepidibacter thalassicus DSM 15285</name>
    <dbReference type="NCBI Taxonomy" id="1123350"/>
    <lineage>
        <taxon>Bacteria</taxon>
        <taxon>Bacillati</taxon>
        <taxon>Bacillota</taxon>
        <taxon>Clostridia</taxon>
        <taxon>Peptostreptococcales</taxon>
        <taxon>Peptostreptococcaceae</taxon>
        <taxon>Tepidibacter</taxon>
    </lineage>
</organism>
<reference evidence="3" key="1">
    <citation type="submission" date="2016-11" db="EMBL/GenBank/DDBJ databases">
        <authorList>
            <person name="Varghese N."/>
            <person name="Submissions S."/>
        </authorList>
    </citation>
    <scope>NUCLEOTIDE SEQUENCE [LARGE SCALE GENOMIC DNA]</scope>
    <source>
        <strain evidence="3">DSM 15285</strain>
    </source>
</reference>
<dbReference type="EMBL" id="FQXH01000024">
    <property type="protein sequence ID" value="SHH42048.1"/>
    <property type="molecule type" value="Genomic_DNA"/>
</dbReference>
<dbReference type="RefSeq" id="WP_072725886.1">
    <property type="nucleotide sequence ID" value="NZ_FQXH01000024.1"/>
</dbReference>
<dbReference type="STRING" id="1123350.SAMN02744040_01909"/>
<sequence length="73" mass="8089">MAIVKIPKESSIKLTFSLGLDEHGKEIFKRKSLAHVKNDATDDNIYAVAKGISGLQQHNLVDVIRQDNLSLSE</sequence>
<evidence type="ECO:0000259" key="1">
    <source>
        <dbReference type="Pfam" id="PF07872"/>
    </source>
</evidence>
<dbReference type="Proteomes" id="UP000242520">
    <property type="component" value="Unassembled WGS sequence"/>
</dbReference>
<evidence type="ECO:0000313" key="2">
    <source>
        <dbReference type="EMBL" id="SHH42048.1"/>
    </source>
</evidence>
<evidence type="ECO:0000313" key="3">
    <source>
        <dbReference type="Proteomes" id="UP000242520"/>
    </source>
</evidence>
<name>A0A1M5SUW3_9FIRM</name>
<gene>
    <name evidence="2" type="ORF">SAMN02744040_01909</name>
</gene>
<dbReference type="AlphaFoldDB" id="A0A1M5SUW3"/>